<sequence length="329" mass="36270">MKKVAQGLLMIGVALGGLGVLATSQPAQAKSYAKVTKYGYNYKESSTYFYFTGKNALYTKPGTIKGAKLVKSKQQLLTLNAAKTGEKTFMWRRTATTNRGAVYYKVETFDRSVKGWIYAGKKKQHSLGMIYYKHTEKDPAGGVQFFSSLADSALTTEEKTHFYRLTTPGTVDDGTQLFYSIPDWAGFDGKSQPNKKSTVANKNDVFVIDNAKTRVREGDRWVVAYDVNRPGVGGYIKESGLTAIPTPKASEGVTVNYRDSRTDKLLNSFILPVLTGDKTTSIVTINDFQIPAGYVSSTESMTSKIKLGFDKQATKNVKAGSQLNYYVIN</sequence>
<organism evidence="2 3">
    <name type="scientific">Levilactobacillus koreensis</name>
    <dbReference type="NCBI Taxonomy" id="637971"/>
    <lineage>
        <taxon>Bacteria</taxon>
        <taxon>Bacillati</taxon>
        <taxon>Bacillota</taxon>
        <taxon>Bacilli</taxon>
        <taxon>Lactobacillales</taxon>
        <taxon>Lactobacillaceae</taxon>
        <taxon>Levilactobacillus</taxon>
    </lineage>
</organism>
<evidence type="ECO:0000256" key="1">
    <source>
        <dbReference type="SAM" id="SignalP"/>
    </source>
</evidence>
<dbReference type="AlphaFoldDB" id="A0AAC8UV89"/>
<dbReference type="KEGG" id="lko:ABN16_05590"/>
<accession>A0AAC8UV89</accession>
<keyword evidence="3" id="KW-1185">Reference proteome</keyword>
<feature type="signal peptide" evidence="1">
    <location>
        <begin position="1"/>
        <end position="29"/>
    </location>
</feature>
<proteinExistence type="predicted"/>
<dbReference type="EMBL" id="CP012033">
    <property type="protein sequence ID" value="AKP64517.1"/>
    <property type="molecule type" value="Genomic_DNA"/>
</dbReference>
<evidence type="ECO:0000313" key="3">
    <source>
        <dbReference type="Proteomes" id="UP000036000"/>
    </source>
</evidence>
<name>A0AAC8UV89_9LACO</name>
<dbReference type="Proteomes" id="UP000036000">
    <property type="component" value="Chromosome"/>
</dbReference>
<reference evidence="2 3" key="1">
    <citation type="submission" date="2015-07" db="EMBL/GenBank/DDBJ databases">
        <title>Lactobacillus korensis/26-25/ whole genome sequencing.</title>
        <authorList>
            <person name="Kim M.K."/>
            <person name="Im W.-T."/>
            <person name="Srinivasan S."/>
            <person name="Lee J.-J."/>
        </authorList>
    </citation>
    <scope>NUCLEOTIDE SEQUENCE [LARGE SCALE GENOMIC DNA]</scope>
    <source>
        <strain evidence="2 3">26-25</strain>
    </source>
</reference>
<dbReference type="RefSeq" id="WP_048733671.1">
    <property type="nucleotide sequence ID" value="NZ_CP012033.1"/>
</dbReference>
<keyword evidence="1" id="KW-0732">Signal</keyword>
<feature type="chain" id="PRO_5041986944" description="S-layer protein" evidence="1">
    <location>
        <begin position="30"/>
        <end position="329"/>
    </location>
</feature>
<protein>
    <recommendedName>
        <fullName evidence="4">S-layer protein</fullName>
    </recommendedName>
</protein>
<gene>
    <name evidence="2" type="ORF">ABN16_05590</name>
</gene>
<evidence type="ECO:0008006" key="4">
    <source>
        <dbReference type="Google" id="ProtNLM"/>
    </source>
</evidence>
<evidence type="ECO:0000313" key="2">
    <source>
        <dbReference type="EMBL" id="AKP64517.1"/>
    </source>
</evidence>